<feature type="region of interest" description="Disordered" evidence="1">
    <location>
        <begin position="1"/>
        <end position="114"/>
    </location>
</feature>
<dbReference type="EMBL" id="JH711586">
    <property type="protein sequence ID" value="EIW76528.1"/>
    <property type="molecule type" value="Genomic_DNA"/>
</dbReference>
<keyword evidence="3" id="KW-1185">Reference proteome</keyword>
<evidence type="ECO:0000256" key="1">
    <source>
        <dbReference type="SAM" id="MobiDB-lite"/>
    </source>
</evidence>
<dbReference type="OrthoDB" id="5314275at2759"/>
<evidence type="ECO:0000313" key="2">
    <source>
        <dbReference type="EMBL" id="EIW76528.1"/>
    </source>
</evidence>
<feature type="compositionally biased region" description="Basic and acidic residues" evidence="1">
    <location>
        <begin position="45"/>
        <end position="54"/>
    </location>
</feature>
<dbReference type="Proteomes" id="UP000053558">
    <property type="component" value="Unassembled WGS sequence"/>
</dbReference>
<organism evidence="2 3">
    <name type="scientific">Coniophora puteana (strain RWD-64-598)</name>
    <name type="common">Brown rot fungus</name>
    <dbReference type="NCBI Taxonomy" id="741705"/>
    <lineage>
        <taxon>Eukaryota</taxon>
        <taxon>Fungi</taxon>
        <taxon>Dikarya</taxon>
        <taxon>Basidiomycota</taxon>
        <taxon>Agaricomycotina</taxon>
        <taxon>Agaricomycetes</taxon>
        <taxon>Agaricomycetidae</taxon>
        <taxon>Boletales</taxon>
        <taxon>Coniophorineae</taxon>
        <taxon>Coniophoraceae</taxon>
        <taxon>Coniophora</taxon>
    </lineage>
</organism>
<reference evidence="3" key="1">
    <citation type="journal article" date="2012" name="Science">
        <title>The Paleozoic origin of enzymatic lignin decomposition reconstructed from 31 fungal genomes.</title>
        <authorList>
            <person name="Floudas D."/>
            <person name="Binder M."/>
            <person name="Riley R."/>
            <person name="Barry K."/>
            <person name="Blanchette R.A."/>
            <person name="Henrissat B."/>
            <person name="Martinez A.T."/>
            <person name="Otillar R."/>
            <person name="Spatafora J.W."/>
            <person name="Yadav J.S."/>
            <person name="Aerts A."/>
            <person name="Benoit I."/>
            <person name="Boyd A."/>
            <person name="Carlson A."/>
            <person name="Copeland A."/>
            <person name="Coutinho P.M."/>
            <person name="de Vries R.P."/>
            <person name="Ferreira P."/>
            <person name="Findley K."/>
            <person name="Foster B."/>
            <person name="Gaskell J."/>
            <person name="Glotzer D."/>
            <person name="Gorecki P."/>
            <person name="Heitman J."/>
            <person name="Hesse C."/>
            <person name="Hori C."/>
            <person name="Igarashi K."/>
            <person name="Jurgens J.A."/>
            <person name="Kallen N."/>
            <person name="Kersten P."/>
            <person name="Kohler A."/>
            <person name="Kuees U."/>
            <person name="Kumar T.K.A."/>
            <person name="Kuo A."/>
            <person name="LaButti K."/>
            <person name="Larrondo L.F."/>
            <person name="Lindquist E."/>
            <person name="Ling A."/>
            <person name="Lombard V."/>
            <person name="Lucas S."/>
            <person name="Lundell T."/>
            <person name="Martin R."/>
            <person name="McLaughlin D.J."/>
            <person name="Morgenstern I."/>
            <person name="Morin E."/>
            <person name="Murat C."/>
            <person name="Nagy L.G."/>
            <person name="Nolan M."/>
            <person name="Ohm R.A."/>
            <person name="Patyshakuliyeva A."/>
            <person name="Rokas A."/>
            <person name="Ruiz-Duenas F.J."/>
            <person name="Sabat G."/>
            <person name="Salamov A."/>
            <person name="Samejima M."/>
            <person name="Schmutz J."/>
            <person name="Slot J.C."/>
            <person name="St John F."/>
            <person name="Stenlid J."/>
            <person name="Sun H."/>
            <person name="Sun S."/>
            <person name="Syed K."/>
            <person name="Tsang A."/>
            <person name="Wiebenga A."/>
            <person name="Young D."/>
            <person name="Pisabarro A."/>
            <person name="Eastwood D.C."/>
            <person name="Martin F."/>
            <person name="Cullen D."/>
            <person name="Grigoriev I.V."/>
            <person name="Hibbett D.S."/>
        </authorList>
    </citation>
    <scope>NUCLEOTIDE SEQUENCE [LARGE SCALE GENOMIC DNA]</scope>
    <source>
        <strain evidence="3">RWD-64-598 SS2</strain>
    </source>
</reference>
<dbReference type="InterPro" id="IPR028018">
    <property type="entry name" value="DUF4646"/>
</dbReference>
<feature type="compositionally biased region" description="Low complexity" evidence="1">
    <location>
        <begin position="9"/>
        <end position="19"/>
    </location>
</feature>
<accession>A0A5M3MBA1</accession>
<dbReference type="Pfam" id="PF15496">
    <property type="entry name" value="DUF4646"/>
    <property type="match status" value="1"/>
</dbReference>
<dbReference type="GeneID" id="19206132"/>
<feature type="compositionally biased region" description="Low complexity" evidence="1">
    <location>
        <begin position="27"/>
        <end position="37"/>
    </location>
</feature>
<sequence length="266" mass="29109">MTIGSPTIHSHSLSSLSLKPCRRLSRRSSSPSTGLPSIHQSPRRLVLDMSDRQDPFTQGPSTTAQDMEDPPSYADTSKHELVRTEPPPWKPNFTELPSTLANDPIPRRPLDPPPDCFSVPSPLRVKSHDFPPFAIPSITSTLADGFKLLYPSDPDLLTRHGITKEDWLRFLEDVVIAARLAGLGLSAVGSRVPVVPLPARGLFGGSRGTAGTAYDASFVRSPRDEVQALMQVWNEAALERRKLRVTLVTIADGAMRSGYEILVESL</sequence>
<gene>
    <name evidence="2" type="ORF">CONPUDRAFT_169044</name>
</gene>
<proteinExistence type="predicted"/>
<protein>
    <submittedName>
        <fullName evidence="2">Uncharacterized protein</fullName>
    </submittedName>
</protein>
<dbReference type="KEGG" id="cput:CONPUDRAFT_169044"/>
<feature type="compositionally biased region" description="Polar residues" evidence="1">
    <location>
        <begin position="55"/>
        <end position="65"/>
    </location>
</feature>
<comment type="caution">
    <text evidence="2">The sequence shown here is derived from an EMBL/GenBank/DDBJ whole genome shotgun (WGS) entry which is preliminary data.</text>
</comment>
<name>A0A5M3MBA1_CONPW</name>
<dbReference type="AlphaFoldDB" id="A0A5M3MBA1"/>
<evidence type="ECO:0000313" key="3">
    <source>
        <dbReference type="Proteomes" id="UP000053558"/>
    </source>
</evidence>
<dbReference type="RefSeq" id="XP_007773730.1">
    <property type="nucleotide sequence ID" value="XM_007775540.1"/>
</dbReference>